<dbReference type="EMBL" id="DXGD01000486">
    <property type="protein sequence ID" value="HIX01049.1"/>
    <property type="molecule type" value="Genomic_DNA"/>
</dbReference>
<evidence type="ECO:0000256" key="5">
    <source>
        <dbReference type="SAM" id="Phobius"/>
    </source>
</evidence>
<name>A0A9D1UVA3_9MICC</name>
<keyword evidence="5" id="KW-0472">Membrane</keyword>
<organism evidence="7 8">
    <name type="scientific">Candidatus Nesterenkonia stercoripullorum</name>
    <dbReference type="NCBI Taxonomy" id="2838701"/>
    <lineage>
        <taxon>Bacteria</taxon>
        <taxon>Bacillati</taxon>
        <taxon>Actinomycetota</taxon>
        <taxon>Actinomycetes</taxon>
        <taxon>Micrococcales</taxon>
        <taxon>Micrococcaceae</taxon>
        <taxon>Nesterenkonia</taxon>
    </lineage>
</organism>
<keyword evidence="5" id="KW-1133">Transmembrane helix</keyword>
<keyword evidence="1" id="KW-0808">Transferase</keyword>
<dbReference type="CDD" id="cd16917">
    <property type="entry name" value="HATPase_UhpB-NarQ-NarX-like"/>
    <property type="match status" value="1"/>
</dbReference>
<dbReference type="GO" id="GO:0046983">
    <property type="term" value="F:protein dimerization activity"/>
    <property type="evidence" value="ECO:0007669"/>
    <property type="project" value="InterPro"/>
</dbReference>
<dbReference type="Pfam" id="PF07730">
    <property type="entry name" value="HisKA_3"/>
    <property type="match status" value="1"/>
</dbReference>
<feature type="transmembrane region" description="Helical" evidence="5">
    <location>
        <begin position="77"/>
        <end position="100"/>
    </location>
</feature>
<dbReference type="Gene3D" id="3.30.565.10">
    <property type="entry name" value="Histidine kinase-like ATPase, C-terminal domain"/>
    <property type="match status" value="1"/>
</dbReference>
<accession>A0A9D1UVA3</accession>
<dbReference type="InterPro" id="IPR050482">
    <property type="entry name" value="Sensor_HK_TwoCompSys"/>
</dbReference>
<evidence type="ECO:0000256" key="2">
    <source>
        <dbReference type="ARBA" id="ARBA00022777"/>
    </source>
</evidence>
<dbReference type="GO" id="GO:0000155">
    <property type="term" value="F:phosphorelay sensor kinase activity"/>
    <property type="evidence" value="ECO:0007669"/>
    <property type="project" value="InterPro"/>
</dbReference>
<evidence type="ECO:0000256" key="4">
    <source>
        <dbReference type="SAM" id="MobiDB-lite"/>
    </source>
</evidence>
<dbReference type="AlphaFoldDB" id="A0A9D1UVA3"/>
<reference evidence="7" key="1">
    <citation type="journal article" date="2021" name="PeerJ">
        <title>Extensive microbial diversity within the chicken gut microbiome revealed by metagenomics and culture.</title>
        <authorList>
            <person name="Gilroy R."/>
            <person name="Ravi A."/>
            <person name="Getino M."/>
            <person name="Pursley I."/>
            <person name="Horton D.L."/>
            <person name="Alikhan N.F."/>
            <person name="Baker D."/>
            <person name="Gharbi K."/>
            <person name="Hall N."/>
            <person name="Watson M."/>
            <person name="Adriaenssens E.M."/>
            <person name="Foster-Nyarko E."/>
            <person name="Jarju S."/>
            <person name="Secka A."/>
            <person name="Antonio M."/>
            <person name="Oren A."/>
            <person name="Chaudhuri R.R."/>
            <person name="La Ragione R."/>
            <person name="Hildebrand F."/>
            <person name="Pallen M.J."/>
        </authorList>
    </citation>
    <scope>NUCLEOTIDE SEQUENCE</scope>
    <source>
        <strain evidence="7">ChiHejej3B27-3195</strain>
    </source>
</reference>
<feature type="region of interest" description="Disordered" evidence="4">
    <location>
        <begin position="1"/>
        <end position="20"/>
    </location>
</feature>
<sequence length="409" mass="43120">RKDTMRRTATTRGAPDDVDQHSAVVSVTADAAPLPAPDTSEGSSVSNAVGVLYAAVWLVFLALPGTAAVVRGAHPGWIVASLLGIVAFAALYLTAMARWVPQEDSGVSPSVSRMVLVQLGLGALAALSIPAAGSFSSAFTTYLAALVIFVYPPRAGISIGILIWLLPSSLAAVLAGPEASVWPLAGPGIGLVFIIIIRLTDMYERRDRQRQESLRQVRERDAIARDVHDVLGHSLTVLSIKAQLAGKLVSVDPERAGEELQQIDELARESLSQVRSTVSRLRSPTLATEIDVARAALAAAEIEADVVLAPGYDQVSDESQLFAWSLREGVTNVVRHSGARSCRIEITPHHLLIVDDGVGADVTGEGNGLRGLRERARSVNATIALGPARADQISAGGPSVPGTTLEVRR</sequence>
<feature type="transmembrane region" description="Helical" evidence="5">
    <location>
        <begin position="50"/>
        <end position="70"/>
    </location>
</feature>
<evidence type="ECO:0000313" key="7">
    <source>
        <dbReference type="EMBL" id="HIX01049.1"/>
    </source>
</evidence>
<evidence type="ECO:0000313" key="8">
    <source>
        <dbReference type="Proteomes" id="UP000824151"/>
    </source>
</evidence>
<reference evidence="7" key="2">
    <citation type="submission" date="2021-04" db="EMBL/GenBank/DDBJ databases">
        <authorList>
            <person name="Gilroy R."/>
        </authorList>
    </citation>
    <scope>NUCLEOTIDE SEQUENCE</scope>
    <source>
        <strain evidence="7">ChiHejej3B27-3195</strain>
    </source>
</reference>
<feature type="domain" description="Signal transduction histidine kinase subgroup 3 dimerisation and phosphoacceptor" evidence="6">
    <location>
        <begin position="219"/>
        <end position="285"/>
    </location>
</feature>
<keyword evidence="3" id="KW-0902">Two-component regulatory system</keyword>
<feature type="transmembrane region" description="Helical" evidence="5">
    <location>
        <begin position="181"/>
        <end position="200"/>
    </location>
</feature>
<feature type="non-terminal residue" evidence="7">
    <location>
        <position position="1"/>
    </location>
</feature>
<dbReference type="PANTHER" id="PTHR24421">
    <property type="entry name" value="NITRATE/NITRITE SENSOR PROTEIN NARX-RELATED"/>
    <property type="match status" value="1"/>
</dbReference>
<evidence type="ECO:0000259" key="6">
    <source>
        <dbReference type="Pfam" id="PF07730"/>
    </source>
</evidence>
<keyword evidence="5" id="KW-0812">Transmembrane</keyword>
<gene>
    <name evidence="7" type="ORF">H9871_13010</name>
</gene>
<feature type="transmembrane region" description="Helical" evidence="5">
    <location>
        <begin position="120"/>
        <end position="150"/>
    </location>
</feature>
<proteinExistence type="predicted"/>
<dbReference type="Proteomes" id="UP000824151">
    <property type="component" value="Unassembled WGS sequence"/>
</dbReference>
<evidence type="ECO:0000256" key="3">
    <source>
        <dbReference type="ARBA" id="ARBA00023012"/>
    </source>
</evidence>
<keyword evidence="2" id="KW-0418">Kinase</keyword>
<dbReference type="GO" id="GO:0016020">
    <property type="term" value="C:membrane"/>
    <property type="evidence" value="ECO:0007669"/>
    <property type="project" value="InterPro"/>
</dbReference>
<dbReference type="InterPro" id="IPR036890">
    <property type="entry name" value="HATPase_C_sf"/>
</dbReference>
<evidence type="ECO:0000256" key="1">
    <source>
        <dbReference type="ARBA" id="ARBA00022679"/>
    </source>
</evidence>
<dbReference type="InterPro" id="IPR011712">
    <property type="entry name" value="Sig_transdc_His_kin_sub3_dim/P"/>
</dbReference>
<protein>
    <recommendedName>
        <fullName evidence="6">Signal transduction histidine kinase subgroup 3 dimerisation and phosphoacceptor domain-containing protein</fullName>
    </recommendedName>
</protein>
<comment type="caution">
    <text evidence="7">The sequence shown here is derived from an EMBL/GenBank/DDBJ whole genome shotgun (WGS) entry which is preliminary data.</text>
</comment>
<dbReference type="Gene3D" id="1.20.5.1930">
    <property type="match status" value="1"/>
</dbReference>
<dbReference type="PANTHER" id="PTHR24421:SF63">
    <property type="entry name" value="SENSOR HISTIDINE KINASE DESK"/>
    <property type="match status" value="1"/>
</dbReference>